<dbReference type="GO" id="GO:0008270">
    <property type="term" value="F:zinc ion binding"/>
    <property type="evidence" value="ECO:0007669"/>
    <property type="project" value="UniProtKB-KW"/>
</dbReference>
<name>A0A8J8SWM1_HALGN</name>
<sequence length="124" mass="14035">MFGLILSAQRRQDRQRGRLRQRQAIANSDSENPYIRERSYSGLSAEEVTSIRTSRVSSAADYREQTCSICLGEFKRREALKILACGHTFHSACIAKWLARSTDCPNCKQHAINGGRQSEELLSE</sequence>
<accession>A0A8J8SWM1</accession>
<keyword evidence="7" id="KW-1185">Reference proteome</keyword>
<protein>
    <recommendedName>
        <fullName evidence="5">RING-type domain-containing protein</fullName>
    </recommendedName>
</protein>
<evidence type="ECO:0000259" key="5">
    <source>
        <dbReference type="PROSITE" id="PS50089"/>
    </source>
</evidence>
<evidence type="ECO:0000313" key="7">
    <source>
        <dbReference type="Proteomes" id="UP000785679"/>
    </source>
</evidence>
<dbReference type="Proteomes" id="UP000785679">
    <property type="component" value="Unassembled WGS sequence"/>
</dbReference>
<organism evidence="6 7">
    <name type="scientific">Halteria grandinella</name>
    <dbReference type="NCBI Taxonomy" id="5974"/>
    <lineage>
        <taxon>Eukaryota</taxon>
        <taxon>Sar</taxon>
        <taxon>Alveolata</taxon>
        <taxon>Ciliophora</taxon>
        <taxon>Intramacronucleata</taxon>
        <taxon>Spirotrichea</taxon>
        <taxon>Stichotrichia</taxon>
        <taxon>Sporadotrichida</taxon>
        <taxon>Halteriidae</taxon>
        <taxon>Halteria</taxon>
    </lineage>
</organism>
<dbReference type="AlphaFoldDB" id="A0A8J8SWM1"/>
<evidence type="ECO:0000256" key="1">
    <source>
        <dbReference type="ARBA" id="ARBA00022723"/>
    </source>
</evidence>
<dbReference type="PANTHER" id="PTHR45931">
    <property type="entry name" value="SI:CH211-59O9.10"/>
    <property type="match status" value="1"/>
</dbReference>
<dbReference type="Gene3D" id="3.30.40.10">
    <property type="entry name" value="Zinc/RING finger domain, C3HC4 (zinc finger)"/>
    <property type="match status" value="1"/>
</dbReference>
<evidence type="ECO:0000313" key="6">
    <source>
        <dbReference type="EMBL" id="TNV73489.1"/>
    </source>
</evidence>
<evidence type="ECO:0000256" key="3">
    <source>
        <dbReference type="ARBA" id="ARBA00022833"/>
    </source>
</evidence>
<dbReference type="SUPFAM" id="SSF57850">
    <property type="entry name" value="RING/U-box"/>
    <property type="match status" value="1"/>
</dbReference>
<keyword evidence="1" id="KW-0479">Metal-binding</keyword>
<dbReference type="InterPro" id="IPR001841">
    <property type="entry name" value="Znf_RING"/>
</dbReference>
<keyword evidence="2 4" id="KW-0863">Zinc-finger</keyword>
<dbReference type="PROSITE" id="PS50089">
    <property type="entry name" value="ZF_RING_2"/>
    <property type="match status" value="1"/>
</dbReference>
<dbReference type="OrthoDB" id="287874at2759"/>
<dbReference type="Pfam" id="PF13639">
    <property type="entry name" value="zf-RING_2"/>
    <property type="match status" value="1"/>
</dbReference>
<dbReference type="PANTHER" id="PTHR45931:SF3">
    <property type="entry name" value="RING ZINC FINGER-CONTAINING PROTEIN"/>
    <property type="match status" value="1"/>
</dbReference>
<dbReference type="GO" id="GO:0061630">
    <property type="term" value="F:ubiquitin protein ligase activity"/>
    <property type="evidence" value="ECO:0007669"/>
    <property type="project" value="TreeGrafter"/>
</dbReference>
<dbReference type="GO" id="GO:0005634">
    <property type="term" value="C:nucleus"/>
    <property type="evidence" value="ECO:0007669"/>
    <property type="project" value="TreeGrafter"/>
</dbReference>
<keyword evidence="3" id="KW-0862">Zinc</keyword>
<proteinExistence type="predicted"/>
<dbReference type="InterPro" id="IPR013083">
    <property type="entry name" value="Znf_RING/FYVE/PHD"/>
</dbReference>
<dbReference type="InterPro" id="IPR051834">
    <property type="entry name" value="RING_finger_E3_ligase"/>
</dbReference>
<dbReference type="EMBL" id="RRYP01018783">
    <property type="protein sequence ID" value="TNV73489.1"/>
    <property type="molecule type" value="Genomic_DNA"/>
</dbReference>
<gene>
    <name evidence="6" type="ORF">FGO68_gene12674</name>
</gene>
<reference evidence="6" key="1">
    <citation type="submission" date="2019-06" db="EMBL/GenBank/DDBJ databases">
        <authorList>
            <person name="Zheng W."/>
        </authorList>
    </citation>
    <scope>NUCLEOTIDE SEQUENCE</scope>
    <source>
        <strain evidence="6">QDHG01</strain>
    </source>
</reference>
<dbReference type="SMART" id="SM00184">
    <property type="entry name" value="RING"/>
    <property type="match status" value="1"/>
</dbReference>
<evidence type="ECO:0000256" key="4">
    <source>
        <dbReference type="PROSITE-ProRule" id="PRU00175"/>
    </source>
</evidence>
<evidence type="ECO:0000256" key="2">
    <source>
        <dbReference type="ARBA" id="ARBA00022771"/>
    </source>
</evidence>
<dbReference type="GO" id="GO:0006511">
    <property type="term" value="P:ubiquitin-dependent protein catabolic process"/>
    <property type="evidence" value="ECO:0007669"/>
    <property type="project" value="TreeGrafter"/>
</dbReference>
<dbReference type="CDD" id="cd16454">
    <property type="entry name" value="RING-H2_PA-TM-RING"/>
    <property type="match status" value="1"/>
</dbReference>
<feature type="domain" description="RING-type" evidence="5">
    <location>
        <begin position="67"/>
        <end position="108"/>
    </location>
</feature>
<comment type="caution">
    <text evidence="6">The sequence shown here is derived from an EMBL/GenBank/DDBJ whole genome shotgun (WGS) entry which is preliminary data.</text>
</comment>